<evidence type="ECO:0000256" key="11">
    <source>
        <dbReference type="SAM" id="Phobius"/>
    </source>
</evidence>
<dbReference type="InterPro" id="IPR017452">
    <property type="entry name" value="GPCR_Rhodpsn_7TM"/>
</dbReference>
<dbReference type="PANTHER" id="PTHR11866">
    <property type="entry name" value="G-PROTEIN COUPLED RECEPTOR FAMILY 1 MEMBER"/>
    <property type="match status" value="1"/>
</dbReference>
<dbReference type="GO" id="GO:0005886">
    <property type="term" value="C:plasma membrane"/>
    <property type="evidence" value="ECO:0007669"/>
    <property type="project" value="UniProtKB-SubCell"/>
</dbReference>
<comment type="subcellular location">
    <subcellularLocation>
        <location evidence="1">Cell membrane</location>
        <topology evidence="1">Multi-pass membrane protein</topology>
    </subcellularLocation>
</comment>
<dbReference type="GeneID" id="119732676"/>
<keyword evidence="4 11" id="KW-1133">Transmembrane helix</keyword>
<keyword evidence="7" id="KW-0675">Receptor</keyword>
<feature type="region of interest" description="Disordered" evidence="10">
    <location>
        <begin position="1186"/>
        <end position="1239"/>
    </location>
</feature>
<feature type="transmembrane region" description="Helical" evidence="11">
    <location>
        <begin position="129"/>
        <end position="154"/>
    </location>
</feature>
<feature type="compositionally biased region" description="Polar residues" evidence="10">
    <location>
        <begin position="598"/>
        <end position="613"/>
    </location>
</feature>
<feature type="region of interest" description="Disordered" evidence="10">
    <location>
        <begin position="1262"/>
        <end position="1283"/>
    </location>
</feature>
<dbReference type="EnsemblMetazoa" id="XM_038206310.1">
    <property type="protein sequence ID" value="XP_038062238.1"/>
    <property type="gene ID" value="LOC119732676"/>
</dbReference>
<evidence type="ECO:0000259" key="12">
    <source>
        <dbReference type="PROSITE" id="PS50262"/>
    </source>
</evidence>
<evidence type="ECO:0000313" key="13">
    <source>
        <dbReference type="EnsemblMetazoa" id="XP_038062238.1"/>
    </source>
</evidence>
<dbReference type="RefSeq" id="XP_038062238.1">
    <property type="nucleotide sequence ID" value="XM_038206310.1"/>
</dbReference>
<feature type="region of interest" description="Disordered" evidence="10">
    <location>
        <begin position="216"/>
        <end position="264"/>
    </location>
</feature>
<evidence type="ECO:0000256" key="6">
    <source>
        <dbReference type="ARBA" id="ARBA00023136"/>
    </source>
</evidence>
<evidence type="ECO:0000256" key="3">
    <source>
        <dbReference type="ARBA" id="ARBA00022692"/>
    </source>
</evidence>
<feature type="compositionally biased region" description="Basic and acidic residues" evidence="10">
    <location>
        <begin position="1186"/>
        <end position="1206"/>
    </location>
</feature>
<proteinExistence type="predicted"/>
<feature type="transmembrane region" description="Helical" evidence="11">
    <location>
        <begin position="53"/>
        <end position="72"/>
    </location>
</feature>
<keyword evidence="6 11" id="KW-0472">Membrane</keyword>
<dbReference type="InterPro" id="IPR008365">
    <property type="entry name" value="Prostanoid_rcpt"/>
</dbReference>
<name>A0A914AET9_PATMI</name>
<evidence type="ECO:0000256" key="1">
    <source>
        <dbReference type="ARBA" id="ARBA00004651"/>
    </source>
</evidence>
<evidence type="ECO:0000256" key="8">
    <source>
        <dbReference type="ARBA" id="ARBA00023180"/>
    </source>
</evidence>
<feature type="region of interest" description="Disordered" evidence="10">
    <location>
        <begin position="1340"/>
        <end position="1367"/>
    </location>
</feature>
<dbReference type="PROSITE" id="PS50262">
    <property type="entry name" value="G_PROTEIN_RECEP_F1_2"/>
    <property type="match status" value="1"/>
</dbReference>
<feature type="transmembrane region" description="Helical" evidence="11">
    <location>
        <begin position="274"/>
        <end position="295"/>
    </location>
</feature>
<dbReference type="InterPro" id="IPR000276">
    <property type="entry name" value="GPCR_Rhodpsn"/>
</dbReference>
<evidence type="ECO:0000256" key="7">
    <source>
        <dbReference type="ARBA" id="ARBA00023170"/>
    </source>
</evidence>
<evidence type="ECO:0000256" key="10">
    <source>
        <dbReference type="SAM" id="MobiDB-lite"/>
    </source>
</evidence>
<protein>
    <recommendedName>
        <fullName evidence="12">G-protein coupled receptors family 1 profile domain-containing protein</fullName>
    </recommendedName>
</protein>
<dbReference type="SUPFAM" id="SSF81321">
    <property type="entry name" value="Family A G protein-coupled receptor-like"/>
    <property type="match status" value="1"/>
</dbReference>
<organism evidence="13 14">
    <name type="scientific">Patiria miniata</name>
    <name type="common">Bat star</name>
    <name type="synonym">Asterina miniata</name>
    <dbReference type="NCBI Taxonomy" id="46514"/>
    <lineage>
        <taxon>Eukaryota</taxon>
        <taxon>Metazoa</taxon>
        <taxon>Echinodermata</taxon>
        <taxon>Eleutherozoa</taxon>
        <taxon>Asterozoa</taxon>
        <taxon>Asteroidea</taxon>
        <taxon>Valvatacea</taxon>
        <taxon>Valvatida</taxon>
        <taxon>Asterinidae</taxon>
        <taxon>Patiria</taxon>
    </lineage>
</organism>
<dbReference type="OrthoDB" id="10690847at2759"/>
<dbReference type="Gene3D" id="1.20.1070.10">
    <property type="entry name" value="Rhodopsin 7-helix transmembrane proteins"/>
    <property type="match status" value="1"/>
</dbReference>
<keyword evidence="2" id="KW-1003">Cell membrane</keyword>
<sequence length="1566" mass="175018">MANLNVTSEDVGIDGPAAGASLAVISAVSLAVNLTLLVIIGKRQSGILKTAERLLTLYCCLEATYAAVPALLSSVSYLGQWRVNANEVICDFHGWAACAAKCSCAFITTVLLLSCYLEQRQSLVYRTQMRLFYAAVFGVVVVCLIAAVPIMGGLKMASFEPSGSYCHFDYRQTIGFLRGFCISLVLAGYILLQTTLFCCVSILCDRRRNTGRDLERGIRKSSHGFNPETRGRKSLASRSQQRRGGLNDGNGVVPRNLRQQDKGSQESETFTTTVLVMVTVLWLCFLPFLIVVVLAQTGIPILSRVDFAVVRVLSVEGALNPILILVTFPPYRQRALEILTLPTRGCVGRRSRNQRHGLYVPDSKRIGLSESVVYDDSTLLDSKAWYLVKPNRSFARSYSTGDLTSHVTGHGITGGLHPHGARDTRYQSSLRSILQPSKSSEMLSQSQEKRRRSIHWEDGVNMGREVTHRSKVILVQQGPDKAKTGLDSVCYIDDEEASYSSETGSSYSDECTSESDHAADYHCSKSAPPVYIINGRAYYTPATSIQGTIYCQCEQCERRMEHQTNADRDPSSLGEGKGMLATTRVYGRAEQRAGTAPYESSTITTDGQEVSSPKSKKPRVLRKQVERLRRIRQHEIETSQHKGLIVRALDENAPGYYQEILTDLQDLPNKNQTTHTDYPYNEELDRDTLQNYGESCNEHDIRDDVHRIPNQQYEDQRRSATNRQEQSSYNINVGAVQQVNDDDLNNRIKVQKQFRNVLTVNEFPEMIAQTDVDQATTSLHLPRDGHNSPSNIMDSQANHERFNPSWSIRPLNVETRQDDPQLSVTSEHLGRGMESLKHLEMHCEHLLERSLSFRNNPENESSTAGQAVISKELAQAKTSPMQLPTEESVPNKIFGINTAERMQEVQQLTDTMIPQEVLGRGTMQVTNERQEIRQESIPSEVWMTSKTQMPHKMQSDLPMTSEVRVPHEIPRTKTEQETSQVQQTTDQTLMFNDVKVTGEAKMQYTVLENNKVEVQNTEQATLLEMPPEVLSGTRVNHKRQKPSEVATSSETQMISQQIQMHAACDQTAHMKLDESPGVCNSSNTLKISSQDARAEQSYQSRVGEDIDKPSSLMGQATMVNNVPMEKDIVFHGLKSEDPQVINILFQKVIMKPENQGREVPLGEVNVVRRPGDAKVDEIRQESHTILHIDTISRRQEQEISKGDEQPIKNQTTLEQGQQRQGDQNNSQGQNGEDLPTSHDIPYRHFLRSINGTPTKNEQHAIPSIHVTPSDSNDVVWASESDDSVESDSSVESLFCKPPMLKLGSKRRKGKNNLMIPYWLNTQSHTTDTCFSEMGSHSDIRSAINNDGSNRSSDTTGHENAHRQSAVEGQLDSTEILTNNQMDAGISVRYFEIKEPPKSNEKLQLLQQEAQSNGHMNTNEHMNITQQVSKSDNETTLQINTKQEISQGKTVGCDANPNSLRQGIKSTSKNFKQDNMNNNTLNSSQNETIGVSLQTPTCSQGRRRSQSIDSATIIEGFTSKGLRGVGGSDCNEDFQDTPIKMATRRASLPQLMLRGNPKKVYIKSEIL</sequence>
<feature type="transmembrane region" description="Helical" evidence="11">
    <location>
        <begin position="174"/>
        <end position="204"/>
    </location>
</feature>
<keyword evidence="5" id="KW-0297">G-protein coupled receptor</keyword>
<evidence type="ECO:0000313" key="14">
    <source>
        <dbReference type="Proteomes" id="UP000887568"/>
    </source>
</evidence>
<feature type="region of interest" description="Disordered" evidence="10">
    <location>
        <begin position="587"/>
        <end position="622"/>
    </location>
</feature>
<dbReference type="Pfam" id="PF00001">
    <property type="entry name" value="7tm_1"/>
    <property type="match status" value="1"/>
</dbReference>
<evidence type="ECO:0000256" key="5">
    <source>
        <dbReference type="ARBA" id="ARBA00023040"/>
    </source>
</evidence>
<feature type="domain" description="G-protein coupled receptors family 1 profile" evidence="12">
    <location>
        <begin position="32"/>
        <end position="324"/>
    </location>
</feature>
<dbReference type="Proteomes" id="UP000887568">
    <property type="component" value="Unplaced"/>
</dbReference>
<dbReference type="GO" id="GO:0004930">
    <property type="term" value="F:G protein-coupled receptor activity"/>
    <property type="evidence" value="ECO:0007669"/>
    <property type="project" value="UniProtKB-KW"/>
</dbReference>
<dbReference type="GO" id="GO:0007204">
    <property type="term" value="P:positive regulation of cytosolic calcium ion concentration"/>
    <property type="evidence" value="ECO:0007669"/>
    <property type="project" value="TreeGrafter"/>
</dbReference>
<feature type="compositionally biased region" description="Polar residues" evidence="10">
    <location>
        <begin position="1342"/>
        <end position="1354"/>
    </location>
</feature>
<keyword evidence="14" id="KW-1185">Reference proteome</keyword>
<keyword evidence="3 11" id="KW-0812">Transmembrane</keyword>
<dbReference type="GO" id="GO:0007189">
    <property type="term" value="P:adenylate cyclase-activating G protein-coupled receptor signaling pathway"/>
    <property type="evidence" value="ECO:0007669"/>
    <property type="project" value="TreeGrafter"/>
</dbReference>
<dbReference type="PANTHER" id="PTHR11866:SF16">
    <property type="entry name" value="PROSTAGLANDIN E2 RECEPTOR EP4 SUBTYPE-LIKE PROTEIN"/>
    <property type="match status" value="1"/>
</dbReference>
<keyword evidence="8" id="KW-0325">Glycoprotein</keyword>
<keyword evidence="9" id="KW-0807">Transducer</keyword>
<evidence type="ECO:0000256" key="4">
    <source>
        <dbReference type="ARBA" id="ARBA00022989"/>
    </source>
</evidence>
<feature type="transmembrane region" description="Helical" evidence="11">
    <location>
        <begin position="92"/>
        <end position="117"/>
    </location>
</feature>
<evidence type="ECO:0000256" key="9">
    <source>
        <dbReference type="ARBA" id="ARBA00023224"/>
    </source>
</evidence>
<accession>A0A914AET9</accession>
<reference evidence="13" key="1">
    <citation type="submission" date="2022-11" db="UniProtKB">
        <authorList>
            <consortium name="EnsemblMetazoa"/>
        </authorList>
    </citation>
    <scope>IDENTIFICATION</scope>
</reference>
<evidence type="ECO:0000256" key="2">
    <source>
        <dbReference type="ARBA" id="ARBA00022475"/>
    </source>
</evidence>
<feature type="compositionally biased region" description="Low complexity" evidence="10">
    <location>
        <begin position="1215"/>
        <end position="1231"/>
    </location>
</feature>
<feature type="transmembrane region" description="Helical" evidence="11">
    <location>
        <begin position="20"/>
        <end position="41"/>
    </location>
</feature>